<dbReference type="EMBL" id="JADGIZ020000032">
    <property type="protein sequence ID" value="KAL2914547.1"/>
    <property type="molecule type" value="Genomic_DNA"/>
</dbReference>
<feature type="domain" description="Thioredoxin" evidence="3">
    <location>
        <begin position="1"/>
        <end position="105"/>
    </location>
</feature>
<dbReference type="PANTHER" id="PTHR46115">
    <property type="entry name" value="THIOREDOXIN-LIKE PROTEIN 1"/>
    <property type="match status" value="1"/>
</dbReference>
<name>A0ABR4N4T1_9FUNG</name>
<gene>
    <name evidence="4" type="primary">TRX3</name>
    <name evidence="4" type="ORF">HK105_205898</name>
</gene>
<reference evidence="4 5" key="1">
    <citation type="submission" date="2023-09" db="EMBL/GenBank/DDBJ databases">
        <title>Pangenome analysis of Batrachochytrium dendrobatidis and related Chytrids.</title>
        <authorList>
            <person name="Yacoub M.N."/>
            <person name="Stajich J.E."/>
            <person name="James T.Y."/>
        </authorList>
    </citation>
    <scope>NUCLEOTIDE SEQUENCE [LARGE SCALE GENOMIC DNA]</scope>
    <source>
        <strain evidence="4 5">JEL0888</strain>
    </source>
</reference>
<evidence type="ECO:0000313" key="5">
    <source>
        <dbReference type="Proteomes" id="UP001527925"/>
    </source>
</evidence>
<accession>A0ABR4N4T1</accession>
<protein>
    <submittedName>
        <fullName evidence="4">Mitochondrial thioredoxin</fullName>
    </submittedName>
</protein>
<comment type="caution">
    <text evidence="4">The sequence shown here is derived from an EMBL/GenBank/DDBJ whole genome shotgun (WGS) entry which is preliminary data.</text>
</comment>
<keyword evidence="2" id="KW-0472">Membrane</keyword>
<sequence>MPLTHITSASEFERAVAAPTLTVVDFYADWCGPCKMVAPRYEALANKTKGVAFLKVDVDRLQEVSGKYGVRAMPTFMFFRAGQKLNEVVGADINKVERLVAELAGAGSAGGFPATGGRVLGTGTKASAAPQGTNPQPEAAAGGGGGLDFVFLALGLLMLYLWYTNKFADWMAGKK</sequence>
<dbReference type="PROSITE" id="PS51352">
    <property type="entry name" value="THIOREDOXIN_2"/>
    <property type="match status" value="1"/>
</dbReference>
<dbReference type="InterPro" id="IPR036249">
    <property type="entry name" value="Thioredoxin-like_sf"/>
</dbReference>
<dbReference type="CDD" id="cd02947">
    <property type="entry name" value="TRX_family"/>
    <property type="match status" value="1"/>
</dbReference>
<dbReference type="Pfam" id="PF00085">
    <property type="entry name" value="Thioredoxin"/>
    <property type="match status" value="1"/>
</dbReference>
<dbReference type="Gene3D" id="3.40.30.10">
    <property type="entry name" value="Glutaredoxin"/>
    <property type="match status" value="1"/>
</dbReference>
<proteinExistence type="predicted"/>
<keyword evidence="2" id="KW-1133">Transmembrane helix</keyword>
<feature type="transmembrane region" description="Helical" evidence="2">
    <location>
        <begin position="139"/>
        <end position="163"/>
    </location>
</feature>
<organism evidence="4 5">
    <name type="scientific">Polyrhizophydium stewartii</name>
    <dbReference type="NCBI Taxonomy" id="2732419"/>
    <lineage>
        <taxon>Eukaryota</taxon>
        <taxon>Fungi</taxon>
        <taxon>Fungi incertae sedis</taxon>
        <taxon>Chytridiomycota</taxon>
        <taxon>Chytridiomycota incertae sedis</taxon>
        <taxon>Chytridiomycetes</taxon>
        <taxon>Rhizophydiales</taxon>
        <taxon>Rhizophydiales incertae sedis</taxon>
        <taxon>Polyrhizophydium</taxon>
    </lineage>
</organism>
<keyword evidence="5" id="KW-1185">Reference proteome</keyword>
<evidence type="ECO:0000256" key="2">
    <source>
        <dbReference type="SAM" id="Phobius"/>
    </source>
</evidence>
<dbReference type="InterPro" id="IPR013766">
    <property type="entry name" value="Thioredoxin_domain"/>
</dbReference>
<evidence type="ECO:0000256" key="1">
    <source>
        <dbReference type="ARBA" id="ARBA00023157"/>
    </source>
</evidence>
<dbReference type="PRINTS" id="PR00421">
    <property type="entry name" value="THIOREDOXIN"/>
</dbReference>
<keyword evidence="2" id="KW-0812">Transmembrane</keyword>
<dbReference type="InterPro" id="IPR017937">
    <property type="entry name" value="Thioredoxin_CS"/>
</dbReference>
<keyword evidence="1" id="KW-1015">Disulfide bond</keyword>
<dbReference type="Proteomes" id="UP001527925">
    <property type="component" value="Unassembled WGS sequence"/>
</dbReference>
<evidence type="ECO:0000259" key="3">
    <source>
        <dbReference type="PROSITE" id="PS51352"/>
    </source>
</evidence>
<dbReference type="SUPFAM" id="SSF52833">
    <property type="entry name" value="Thioredoxin-like"/>
    <property type="match status" value="1"/>
</dbReference>
<dbReference type="PROSITE" id="PS00194">
    <property type="entry name" value="THIOREDOXIN_1"/>
    <property type="match status" value="1"/>
</dbReference>
<evidence type="ECO:0000313" key="4">
    <source>
        <dbReference type="EMBL" id="KAL2914547.1"/>
    </source>
</evidence>